<keyword evidence="1" id="KW-0732">Signal</keyword>
<dbReference type="Pfam" id="PF13205">
    <property type="entry name" value="Big_5"/>
    <property type="match status" value="1"/>
</dbReference>
<accession>A0ABS6FNB9</accession>
<keyword evidence="4" id="KW-1185">Reference proteome</keyword>
<proteinExistence type="predicted"/>
<dbReference type="Proteomes" id="UP000743001">
    <property type="component" value="Unassembled WGS sequence"/>
</dbReference>
<comment type="caution">
    <text evidence="3">The sequence shown here is derived from an EMBL/GenBank/DDBJ whole genome shotgun (WGS) entry which is preliminary data.</text>
</comment>
<sequence length="1020" mass="108812">MSNTSYSFKENSHVIVNQGGEKKVMKKILSVALSTAMAFSMFASVAFGADANLNPQQKFDVLKQASIMDGMPDGSAALDKTLTRAELAKIIVKSIGLEEVNATSYNDKNYSIHWARTFIEAATQAGILEGTDAAKKLFNPSGNVTVQELAAVLVRALKLEVPTETNNNASEWAKGYVEAAVKAGFIDSSAVFTANATRSQAIVAAYAIYEAAQVPTVKSYEVKDSKNVEFTLSNGEVVKVELEKALVPNTETEVTFKTAAGEEITAKITWVVTEATKVDSATADNLKEVIVNFDGKVDKKSAENKDNYTVKGKTVSSATLLEDGQSVKLLLTEASTLENQKETEVKVKNVKTATTAKLLEATVKFTPVDVKIPEASKVTGLGTKAFKVEFSEPVKMGTVVTSNNYKVDGKTIGATIDYSYPNVAILSTELSVGTHKLVVSNVEDFSGLKIAPVEIEFTVVEDTEAPQPVAVTTNDLREATIEFDEPIKSLDKAYFNSTVNGATFTKADINDNKVTLHFANPLNLTENTIYLEGVTDYSNNKANREIKVTPSLDTERPEVVKTEIKQDDTTKNHKVVIEFNKKLDVASAQNKDNYKITDKDGKVFSLTGLNKDGHPVLAPVYDSAKNTVTIDLASKLDDGVYTLDVSGVKDGAYVPNTILPFTTKISASSAINGEITRAWTQQSATEDFLYIQFSKAIKTDGEGSALIKAKYTFAGNALTDDQDVQLVTADTVRLVAPKGEFVDVAGLAKGAVQVVLIQDADGNYLVQPGTGYILNIAAADFGSSLIQVKSGADNVQATSREEVKVVFAGKLSTVSAGDFRVKVGAVDYAPSTATLSADRTTVTLKFTGDTNKLPADLTGAIIYTVSQANIVTQDNFGSKIAEITAASLKGVQDKIKPVLVKDSANRIFTASTVTADTYDITLLFNKNLNDAGTVTTLTSLFKVKIGGKDATVSGATLTNGSNTIVLRVVADATVTVDANSIVSVDFSGNEGIKAVVSTSGANVLENFNEAAKLGEVIVTP</sequence>
<name>A0ABS6FNB9_9BACL</name>
<dbReference type="EMBL" id="JAHLQJ010000002">
    <property type="protein sequence ID" value="MBU5670933.1"/>
    <property type="molecule type" value="Genomic_DNA"/>
</dbReference>
<evidence type="ECO:0000313" key="4">
    <source>
        <dbReference type="Proteomes" id="UP000743001"/>
    </source>
</evidence>
<dbReference type="Pfam" id="PF00395">
    <property type="entry name" value="SLH"/>
    <property type="match status" value="1"/>
</dbReference>
<feature type="domain" description="SLH" evidence="2">
    <location>
        <begin position="102"/>
        <end position="167"/>
    </location>
</feature>
<dbReference type="PROSITE" id="PS51272">
    <property type="entry name" value="SLH"/>
    <property type="match status" value="1"/>
</dbReference>
<evidence type="ECO:0000256" key="1">
    <source>
        <dbReference type="ARBA" id="ARBA00022729"/>
    </source>
</evidence>
<evidence type="ECO:0000259" key="2">
    <source>
        <dbReference type="PROSITE" id="PS51272"/>
    </source>
</evidence>
<reference evidence="3 4" key="1">
    <citation type="submission" date="2021-06" db="EMBL/GenBank/DDBJ databases">
        <authorList>
            <person name="Sun Q."/>
            <person name="Li D."/>
        </authorList>
    </citation>
    <scope>NUCLEOTIDE SEQUENCE [LARGE SCALE GENOMIC DNA]</scope>
    <source>
        <strain evidence="3 4">MSJ-6</strain>
    </source>
</reference>
<protein>
    <submittedName>
        <fullName evidence="3">S-layer homology domain-containing protein</fullName>
    </submittedName>
</protein>
<organism evidence="3 4">
    <name type="scientific">Paenibacillus brevis</name>
    <dbReference type="NCBI Taxonomy" id="2841508"/>
    <lineage>
        <taxon>Bacteria</taxon>
        <taxon>Bacillati</taxon>
        <taxon>Bacillota</taxon>
        <taxon>Bacilli</taxon>
        <taxon>Bacillales</taxon>
        <taxon>Paenibacillaceae</taxon>
        <taxon>Paenibacillus</taxon>
    </lineage>
</organism>
<dbReference type="RefSeq" id="WP_216477318.1">
    <property type="nucleotide sequence ID" value="NZ_JAHLQJ010000002.1"/>
</dbReference>
<dbReference type="InterPro" id="IPR032812">
    <property type="entry name" value="SbsA_Ig"/>
</dbReference>
<gene>
    <name evidence="3" type="ORF">KQJ23_03710</name>
</gene>
<dbReference type="InterPro" id="IPR001119">
    <property type="entry name" value="SLH_dom"/>
</dbReference>
<evidence type="ECO:0000313" key="3">
    <source>
        <dbReference type="EMBL" id="MBU5670933.1"/>
    </source>
</evidence>